<gene>
    <name evidence="2" type="ORF">HHK36_002261</name>
</gene>
<protein>
    <recommendedName>
        <fullName evidence="4">Pollen Ole e 1 allergen and extensin family protein</fullName>
    </recommendedName>
</protein>
<name>A0A835A484_TETSI</name>
<keyword evidence="3" id="KW-1185">Reference proteome</keyword>
<proteinExistence type="predicted"/>
<dbReference type="OMA" id="ACHQRRR"/>
<dbReference type="PANTHER" id="PTHR47273">
    <property type="entry name" value="EXPRESSED PROTEIN"/>
    <property type="match status" value="1"/>
</dbReference>
<dbReference type="Pfam" id="PF01190">
    <property type="entry name" value="Pollen_Ole_e_1"/>
    <property type="match status" value="1"/>
</dbReference>
<feature type="chain" id="PRO_5032494609" description="Pollen Ole e 1 allergen and extensin family protein" evidence="1">
    <location>
        <begin position="27"/>
        <end position="193"/>
    </location>
</feature>
<reference evidence="2 3" key="1">
    <citation type="submission" date="2020-04" db="EMBL/GenBank/DDBJ databases">
        <title>Plant Genome Project.</title>
        <authorList>
            <person name="Zhang R.-G."/>
        </authorList>
    </citation>
    <scope>NUCLEOTIDE SEQUENCE [LARGE SCALE GENOMIC DNA]</scope>
    <source>
        <strain evidence="2">YNK0</strain>
        <tissue evidence="2">Leaf</tissue>
    </source>
</reference>
<evidence type="ECO:0000256" key="1">
    <source>
        <dbReference type="SAM" id="SignalP"/>
    </source>
</evidence>
<accession>A0A835A484</accession>
<sequence length="193" mass="21158">MNSFRAGFVLNLMMFFFLFFLKPSTAGRENPLFELSTREDLMQMAGYGEEKLSSVLVTATVLCEACLDGESELRARPISGALVAVTCKTGGKCKRSNWVEGTTDEYGDLIIDLPSHIHATPNLDKACVVKVLRLPKNTLCGRVFGGKPKGIKLSSFGNGIRTYTAGRIAFQHPSKNSLRCLKKGGDSEEDISW</sequence>
<dbReference type="AlphaFoldDB" id="A0A835A484"/>
<dbReference type="EMBL" id="JABCRI010000001">
    <property type="protein sequence ID" value="KAF8414261.1"/>
    <property type="molecule type" value="Genomic_DNA"/>
</dbReference>
<evidence type="ECO:0000313" key="3">
    <source>
        <dbReference type="Proteomes" id="UP000655225"/>
    </source>
</evidence>
<dbReference type="OrthoDB" id="744797at2759"/>
<evidence type="ECO:0000313" key="2">
    <source>
        <dbReference type="EMBL" id="KAF8414261.1"/>
    </source>
</evidence>
<organism evidence="2 3">
    <name type="scientific">Tetracentron sinense</name>
    <name type="common">Spur-leaf</name>
    <dbReference type="NCBI Taxonomy" id="13715"/>
    <lineage>
        <taxon>Eukaryota</taxon>
        <taxon>Viridiplantae</taxon>
        <taxon>Streptophyta</taxon>
        <taxon>Embryophyta</taxon>
        <taxon>Tracheophyta</taxon>
        <taxon>Spermatophyta</taxon>
        <taxon>Magnoliopsida</taxon>
        <taxon>Trochodendrales</taxon>
        <taxon>Trochodendraceae</taxon>
        <taxon>Tetracentron</taxon>
    </lineage>
</organism>
<feature type="signal peptide" evidence="1">
    <location>
        <begin position="1"/>
        <end position="26"/>
    </location>
</feature>
<comment type="caution">
    <text evidence="2">The sequence shown here is derived from an EMBL/GenBank/DDBJ whole genome shotgun (WGS) entry which is preliminary data.</text>
</comment>
<evidence type="ECO:0008006" key="4">
    <source>
        <dbReference type="Google" id="ProtNLM"/>
    </source>
</evidence>
<dbReference type="PANTHER" id="PTHR47273:SF6">
    <property type="entry name" value="POLLEN OLE E 1 ALLERGEN AND EXTENSIN FAMILY PROTEIN"/>
    <property type="match status" value="1"/>
</dbReference>
<dbReference type="Proteomes" id="UP000655225">
    <property type="component" value="Unassembled WGS sequence"/>
</dbReference>
<keyword evidence="1" id="KW-0732">Signal</keyword>